<dbReference type="EMBL" id="SMLW01000678">
    <property type="protein sequence ID" value="MTI29081.1"/>
    <property type="molecule type" value="Genomic_DNA"/>
</dbReference>
<reference evidence="2 3" key="1">
    <citation type="submission" date="2019-02" db="EMBL/GenBank/DDBJ databases">
        <authorList>
            <person name="Goldberg S.R."/>
            <person name="Haltli B.A."/>
            <person name="Correa H."/>
            <person name="Russell K.G."/>
        </authorList>
    </citation>
    <scope>NUCLEOTIDE SEQUENCE [LARGE SCALE GENOMIC DNA]</scope>
    <source>
        <strain evidence="2 3">JCM 16186</strain>
    </source>
</reference>
<keyword evidence="1" id="KW-1133">Transmembrane helix</keyword>
<evidence type="ECO:0000256" key="1">
    <source>
        <dbReference type="SAM" id="Phobius"/>
    </source>
</evidence>
<comment type="caution">
    <text evidence="2">The sequence shown here is derived from an EMBL/GenBank/DDBJ whole genome shotgun (WGS) entry which is preliminary data.</text>
</comment>
<dbReference type="Gene3D" id="1.25.40.10">
    <property type="entry name" value="Tetratricopeptide repeat domain"/>
    <property type="match status" value="1"/>
</dbReference>
<evidence type="ECO:0000313" key="3">
    <source>
        <dbReference type="Proteomes" id="UP000798808"/>
    </source>
</evidence>
<evidence type="ECO:0000313" key="2">
    <source>
        <dbReference type="EMBL" id="MTI29081.1"/>
    </source>
</evidence>
<keyword evidence="3" id="KW-1185">Reference proteome</keyword>
<dbReference type="Pfam" id="PF14559">
    <property type="entry name" value="TPR_19"/>
    <property type="match status" value="1"/>
</dbReference>
<dbReference type="RefSeq" id="WP_155177227.1">
    <property type="nucleotide sequence ID" value="NZ_BAAAFL010000010.1"/>
</dbReference>
<organism evidence="2 3">
    <name type="scientific">Fulvivirga kasyanovii</name>
    <dbReference type="NCBI Taxonomy" id="396812"/>
    <lineage>
        <taxon>Bacteria</taxon>
        <taxon>Pseudomonadati</taxon>
        <taxon>Bacteroidota</taxon>
        <taxon>Cytophagia</taxon>
        <taxon>Cytophagales</taxon>
        <taxon>Fulvivirgaceae</taxon>
        <taxon>Fulvivirga</taxon>
    </lineage>
</organism>
<dbReference type="Proteomes" id="UP000798808">
    <property type="component" value="Unassembled WGS sequence"/>
</dbReference>
<proteinExistence type="predicted"/>
<dbReference type="SUPFAM" id="SSF48452">
    <property type="entry name" value="TPR-like"/>
    <property type="match status" value="1"/>
</dbReference>
<protein>
    <submittedName>
        <fullName evidence="2">Tetratricopeptide repeat protein</fullName>
    </submittedName>
</protein>
<feature type="transmembrane region" description="Helical" evidence="1">
    <location>
        <begin position="88"/>
        <end position="109"/>
    </location>
</feature>
<keyword evidence="1" id="KW-0472">Membrane</keyword>
<gene>
    <name evidence="2" type="ORF">E1163_29230</name>
</gene>
<accession>A0ABW9RZ75</accession>
<dbReference type="InterPro" id="IPR011990">
    <property type="entry name" value="TPR-like_helical_dom_sf"/>
</dbReference>
<keyword evidence="1" id="KW-0812">Transmembrane</keyword>
<name>A0ABW9RZ75_9BACT</name>
<sequence>MSAEDYHLIEKYLNNDLTEAEQKDFELKMQDADFADTVRVYTEVNESLQAKEKRKKGEEQLKHTLETVSEEFFTTSTKKGKVLPLRNIYWAAAACIVLALSFVFIINWLSEAPQYSDYARYEPLALSSRSDDQSLTIAAEEAFNNGKYAEAATLLKQLSEAGPDDPRLKVYLALSYIETGMYPQAEQLLTDVQQGTSIFQSTASWYLALSYLKQGNEEACKKQLLKIQEGSPYFEESRELLEEL</sequence>